<dbReference type="InterPro" id="IPR022637">
    <property type="entry name" value="DNA_polIII_beta_cen"/>
</dbReference>
<dbReference type="PANTHER" id="PTHR30478">
    <property type="entry name" value="DNA POLYMERASE III SUBUNIT BETA"/>
    <property type="match status" value="1"/>
</dbReference>
<dbReference type="GO" id="GO:0005737">
    <property type="term" value="C:cytoplasm"/>
    <property type="evidence" value="ECO:0007669"/>
    <property type="project" value="UniProtKB-SubCell"/>
</dbReference>
<dbReference type="PANTHER" id="PTHR30478:SF0">
    <property type="entry name" value="BETA SLIDING CLAMP"/>
    <property type="match status" value="1"/>
</dbReference>
<dbReference type="InterPro" id="IPR022635">
    <property type="entry name" value="DNA_polIII_beta_C"/>
</dbReference>
<dbReference type="Gene3D" id="3.10.150.10">
    <property type="entry name" value="DNA Polymerase III, subunit A, domain 2"/>
    <property type="match status" value="1"/>
</dbReference>
<gene>
    <name evidence="13" type="ORF">A2841_01595</name>
</gene>
<dbReference type="CDD" id="cd00140">
    <property type="entry name" value="beta_clamp"/>
    <property type="match status" value="1"/>
</dbReference>
<dbReference type="GO" id="GO:0006271">
    <property type="term" value="P:DNA strand elongation involved in DNA replication"/>
    <property type="evidence" value="ECO:0007669"/>
    <property type="project" value="TreeGrafter"/>
</dbReference>
<evidence type="ECO:0000313" key="14">
    <source>
        <dbReference type="Proteomes" id="UP000178249"/>
    </source>
</evidence>
<dbReference type="InterPro" id="IPR001001">
    <property type="entry name" value="DNA_polIII_beta"/>
</dbReference>
<dbReference type="GO" id="GO:0009360">
    <property type="term" value="C:DNA polymerase III complex"/>
    <property type="evidence" value="ECO:0007669"/>
    <property type="project" value="InterPro"/>
</dbReference>
<dbReference type="SMART" id="SM00480">
    <property type="entry name" value="POL3Bc"/>
    <property type="match status" value="1"/>
</dbReference>
<evidence type="ECO:0000256" key="6">
    <source>
        <dbReference type="ARBA" id="ARBA00022705"/>
    </source>
</evidence>
<dbReference type="GO" id="GO:0008408">
    <property type="term" value="F:3'-5' exonuclease activity"/>
    <property type="evidence" value="ECO:0007669"/>
    <property type="project" value="InterPro"/>
</dbReference>
<dbReference type="EMBL" id="MFKP01000055">
    <property type="protein sequence ID" value="OGG43049.1"/>
    <property type="molecule type" value="Genomic_DNA"/>
</dbReference>
<keyword evidence="3 9" id="KW-0963">Cytoplasm</keyword>
<dbReference type="AlphaFoldDB" id="A0A1F6C1H7"/>
<evidence type="ECO:0000256" key="4">
    <source>
        <dbReference type="ARBA" id="ARBA00022679"/>
    </source>
</evidence>
<reference evidence="13 14" key="1">
    <citation type="journal article" date="2016" name="Nat. Commun.">
        <title>Thousands of microbial genomes shed light on interconnected biogeochemical processes in an aquifer system.</title>
        <authorList>
            <person name="Anantharaman K."/>
            <person name="Brown C.T."/>
            <person name="Hug L.A."/>
            <person name="Sharon I."/>
            <person name="Castelle C.J."/>
            <person name="Probst A.J."/>
            <person name="Thomas B.C."/>
            <person name="Singh A."/>
            <person name="Wilkins M.J."/>
            <person name="Karaoz U."/>
            <person name="Brodie E.L."/>
            <person name="Williams K.H."/>
            <person name="Hubbard S.S."/>
            <person name="Banfield J.F."/>
        </authorList>
    </citation>
    <scope>NUCLEOTIDE SEQUENCE [LARGE SCALE GENOMIC DNA]</scope>
</reference>
<dbReference type="NCBIfam" id="TIGR00663">
    <property type="entry name" value="dnan"/>
    <property type="match status" value="1"/>
</dbReference>
<proteinExistence type="inferred from homology"/>
<dbReference type="InterPro" id="IPR046938">
    <property type="entry name" value="DNA_clamp_sf"/>
</dbReference>
<evidence type="ECO:0000256" key="2">
    <source>
        <dbReference type="ARBA" id="ARBA00010752"/>
    </source>
</evidence>
<comment type="function">
    <text evidence="9">Confers DNA tethering and processivity to DNA polymerases and other proteins. Acts as a clamp, forming a ring around DNA (a reaction catalyzed by the clamp-loading complex) which diffuses in an ATP-independent manner freely and bidirectionally along dsDNA. Initially characterized for its ability to contact the catalytic subunit of DNA polymerase III (Pol III), a complex, multichain enzyme responsible for most of the replicative synthesis in bacteria; Pol III exhibits 3'-5' exonuclease proofreading activity. The beta chain is required for initiation of replication as well as for processivity of DNA replication.</text>
</comment>
<protein>
    <recommendedName>
        <fullName evidence="9">Beta sliding clamp</fullName>
    </recommendedName>
</protein>
<dbReference type="InterPro" id="IPR022634">
    <property type="entry name" value="DNA_polIII_beta_N"/>
</dbReference>
<dbReference type="Pfam" id="PF02767">
    <property type="entry name" value="DNA_pol3_beta_2"/>
    <property type="match status" value="1"/>
</dbReference>
<evidence type="ECO:0000259" key="11">
    <source>
        <dbReference type="Pfam" id="PF02767"/>
    </source>
</evidence>
<comment type="subcellular location">
    <subcellularLocation>
        <location evidence="1 9">Cytoplasm</location>
    </subcellularLocation>
</comment>
<evidence type="ECO:0000256" key="9">
    <source>
        <dbReference type="PIRNR" id="PIRNR000804"/>
    </source>
</evidence>
<keyword evidence="7 9" id="KW-0239">DNA-directed DNA polymerase</keyword>
<feature type="domain" description="DNA polymerase III beta sliding clamp C-terminal" evidence="12">
    <location>
        <begin position="245"/>
        <end position="364"/>
    </location>
</feature>
<keyword evidence="5 9" id="KW-0548">Nucleotidyltransferase</keyword>
<keyword evidence="6 9" id="KW-0235">DNA replication</keyword>
<keyword evidence="4 9" id="KW-0808">Transferase</keyword>
<evidence type="ECO:0000256" key="5">
    <source>
        <dbReference type="ARBA" id="ARBA00022695"/>
    </source>
</evidence>
<dbReference type="Gene3D" id="3.70.10.10">
    <property type="match status" value="1"/>
</dbReference>
<evidence type="ECO:0000256" key="3">
    <source>
        <dbReference type="ARBA" id="ARBA00022490"/>
    </source>
</evidence>
<sequence length="366" mass="39175">MKIEILQENLNQALTLAARVSNKNLSLPVLGCVLLVASDGRAVARATNLDVSVEVNLKAKVLEGGVVAVPAHIIAQTISTFSAQKLTLSTSKNNLVIEGERGKTLITTLDASEFPTLPYVKEGSSSPITIPTRDLIATLRSVSFAASTSRVKPELAALSLTLENGELVAAATDSFRLAEVKIPIKTKGAFDTILLPARNTSDILRALELSESVEIRVGENQCTIVTDVGYLTSRTIDGAFPDYRAIIPKDAVASATCLKEEAVQAFKKISIFTDAFNQVHLSFKPSEKKFTVSAVNASVGETEDHIPATLDGEDIDINFNARYIVDALSVVGGDSVSFLVAGQGKPMLMTDVPHKGFTYLVMPMNR</sequence>
<evidence type="ECO:0000256" key="1">
    <source>
        <dbReference type="ARBA" id="ARBA00004496"/>
    </source>
</evidence>
<dbReference type="GO" id="GO:0003677">
    <property type="term" value="F:DNA binding"/>
    <property type="evidence" value="ECO:0007669"/>
    <property type="project" value="UniProtKB-UniRule"/>
</dbReference>
<dbReference type="SUPFAM" id="SSF55979">
    <property type="entry name" value="DNA clamp"/>
    <property type="match status" value="3"/>
</dbReference>
<feature type="domain" description="DNA polymerase III beta sliding clamp central" evidence="11">
    <location>
        <begin position="130"/>
        <end position="242"/>
    </location>
</feature>
<dbReference type="Proteomes" id="UP000178249">
    <property type="component" value="Unassembled WGS sequence"/>
</dbReference>
<evidence type="ECO:0000256" key="8">
    <source>
        <dbReference type="ARBA" id="ARBA00023125"/>
    </source>
</evidence>
<name>A0A1F6C1H7_9BACT</name>
<accession>A0A1F6C1H7</accession>
<keyword evidence="8" id="KW-0238">DNA-binding</keyword>
<evidence type="ECO:0000313" key="13">
    <source>
        <dbReference type="EMBL" id="OGG43049.1"/>
    </source>
</evidence>
<dbReference type="Pfam" id="PF02768">
    <property type="entry name" value="DNA_pol3_beta_3"/>
    <property type="match status" value="1"/>
</dbReference>
<comment type="similarity">
    <text evidence="2 9">Belongs to the beta sliding clamp family.</text>
</comment>
<dbReference type="GO" id="GO:0003887">
    <property type="term" value="F:DNA-directed DNA polymerase activity"/>
    <property type="evidence" value="ECO:0007669"/>
    <property type="project" value="UniProtKB-UniRule"/>
</dbReference>
<comment type="subunit">
    <text evidence="9">Forms a ring-shaped head-to-tail homodimer around DNA.</text>
</comment>
<evidence type="ECO:0000256" key="7">
    <source>
        <dbReference type="ARBA" id="ARBA00022932"/>
    </source>
</evidence>
<comment type="caution">
    <text evidence="13">The sequence shown here is derived from an EMBL/GenBank/DDBJ whole genome shotgun (WGS) entry which is preliminary data.</text>
</comment>
<feature type="domain" description="DNA polymerase III beta sliding clamp N-terminal" evidence="10">
    <location>
        <begin position="1"/>
        <end position="118"/>
    </location>
</feature>
<evidence type="ECO:0000259" key="12">
    <source>
        <dbReference type="Pfam" id="PF02768"/>
    </source>
</evidence>
<dbReference type="PIRSF" id="PIRSF000804">
    <property type="entry name" value="DNA_pol_III_b"/>
    <property type="match status" value="1"/>
</dbReference>
<dbReference type="Pfam" id="PF00712">
    <property type="entry name" value="DNA_pol3_beta"/>
    <property type="match status" value="1"/>
</dbReference>
<evidence type="ECO:0000259" key="10">
    <source>
        <dbReference type="Pfam" id="PF00712"/>
    </source>
</evidence>
<organism evidence="13 14">
    <name type="scientific">Candidatus Kaiserbacteria bacterium RIFCSPHIGHO2_01_FULL_48_10</name>
    <dbReference type="NCBI Taxonomy" id="1798476"/>
    <lineage>
        <taxon>Bacteria</taxon>
        <taxon>Candidatus Kaiseribacteriota</taxon>
    </lineage>
</organism>